<accession>A0A1Q5UDY6</accession>
<organism evidence="1 2">
    <name type="scientific">Penicillium subrubescens</name>
    <dbReference type="NCBI Taxonomy" id="1316194"/>
    <lineage>
        <taxon>Eukaryota</taxon>
        <taxon>Fungi</taxon>
        <taxon>Dikarya</taxon>
        <taxon>Ascomycota</taxon>
        <taxon>Pezizomycotina</taxon>
        <taxon>Eurotiomycetes</taxon>
        <taxon>Eurotiomycetidae</taxon>
        <taxon>Eurotiales</taxon>
        <taxon>Aspergillaceae</taxon>
        <taxon>Penicillium</taxon>
    </lineage>
</organism>
<gene>
    <name evidence="1" type="ORF">PENSUB_3983</name>
</gene>
<proteinExistence type="predicted"/>
<evidence type="ECO:0000313" key="1">
    <source>
        <dbReference type="EMBL" id="OKP10680.1"/>
    </source>
</evidence>
<evidence type="ECO:0000313" key="2">
    <source>
        <dbReference type="Proteomes" id="UP000186955"/>
    </source>
</evidence>
<name>A0A1Q5UDY6_9EURO</name>
<dbReference type="EMBL" id="MNBE01000313">
    <property type="protein sequence ID" value="OKP10680.1"/>
    <property type="molecule type" value="Genomic_DNA"/>
</dbReference>
<sequence>MASGTQRCWPTRALRGSTIEGLPGSTGLRLPQTLGPGPRALKYGLLASLTPFYPALPPHGDQRGSAKTAISWPAAMEYNSTRHSDRLRILLQRSGPLISEF</sequence>
<dbReference type="AlphaFoldDB" id="A0A1Q5UDY6"/>
<reference evidence="1 2" key="1">
    <citation type="submission" date="2016-10" db="EMBL/GenBank/DDBJ databases">
        <title>Genome sequence of the ascomycete fungus Penicillium subrubescens.</title>
        <authorList>
            <person name="De Vries R.P."/>
            <person name="Peng M."/>
            <person name="Dilokpimol A."/>
            <person name="Hilden K."/>
            <person name="Makela M.R."/>
            <person name="Grigoriev I."/>
            <person name="Riley R."/>
            <person name="Granchi Z."/>
        </authorList>
    </citation>
    <scope>NUCLEOTIDE SEQUENCE [LARGE SCALE GENOMIC DNA]</scope>
    <source>
        <strain evidence="1 2">CBS 132785</strain>
    </source>
</reference>
<dbReference type="Proteomes" id="UP000186955">
    <property type="component" value="Unassembled WGS sequence"/>
</dbReference>
<keyword evidence="2" id="KW-1185">Reference proteome</keyword>
<comment type="caution">
    <text evidence="1">The sequence shown here is derived from an EMBL/GenBank/DDBJ whole genome shotgun (WGS) entry which is preliminary data.</text>
</comment>
<protein>
    <submittedName>
        <fullName evidence="1">Uncharacterized protein</fullName>
    </submittedName>
</protein>